<evidence type="ECO:0008006" key="5">
    <source>
        <dbReference type="Google" id="ProtNLM"/>
    </source>
</evidence>
<feature type="transmembrane region" description="Helical" evidence="2">
    <location>
        <begin position="162"/>
        <end position="181"/>
    </location>
</feature>
<feature type="compositionally biased region" description="Low complexity" evidence="1">
    <location>
        <begin position="752"/>
        <end position="773"/>
    </location>
</feature>
<dbReference type="Proteomes" id="UP000189739">
    <property type="component" value="Unassembled WGS sequence"/>
</dbReference>
<dbReference type="OrthoDB" id="9812498at2"/>
<evidence type="ECO:0000313" key="4">
    <source>
        <dbReference type="Proteomes" id="UP000189739"/>
    </source>
</evidence>
<keyword evidence="2" id="KW-1133">Transmembrane helix</keyword>
<dbReference type="AlphaFoldDB" id="A0A1S9PK96"/>
<name>A0A1S9PK96_9SPHI</name>
<feature type="region of interest" description="Disordered" evidence="1">
    <location>
        <begin position="708"/>
        <end position="783"/>
    </location>
</feature>
<protein>
    <recommendedName>
        <fullName evidence="5">ATPase</fullName>
    </recommendedName>
</protein>
<feature type="compositionally biased region" description="Basic and acidic residues" evidence="1">
    <location>
        <begin position="708"/>
        <end position="736"/>
    </location>
</feature>
<reference evidence="3 4" key="1">
    <citation type="submission" date="2016-07" db="EMBL/GenBank/DDBJ databases">
        <title>Genomic analysis of zinc-resistant bacterium Mucilaginibacter pedocola TBZ30.</title>
        <authorList>
            <person name="Huang J."/>
            <person name="Tang J."/>
        </authorList>
    </citation>
    <scope>NUCLEOTIDE SEQUENCE [LARGE SCALE GENOMIC DNA]</scope>
    <source>
        <strain evidence="3 4">TBZ30</strain>
    </source>
</reference>
<organism evidence="3 4">
    <name type="scientific">Mucilaginibacter pedocola</name>
    <dbReference type="NCBI Taxonomy" id="1792845"/>
    <lineage>
        <taxon>Bacteria</taxon>
        <taxon>Pseudomonadati</taxon>
        <taxon>Bacteroidota</taxon>
        <taxon>Sphingobacteriia</taxon>
        <taxon>Sphingobacteriales</taxon>
        <taxon>Sphingobacteriaceae</taxon>
        <taxon>Mucilaginibacter</taxon>
    </lineage>
</organism>
<evidence type="ECO:0000313" key="3">
    <source>
        <dbReference type="EMBL" id="OOQ61339.1"/>
    </source>
</evidence>
<keyword evidence="2" id="KW-0812">Transmembrane</keyword>
<sequence>MTQEENYGLLIDKINTFIRKYHYNNLLRGLIFLGAGLFSAYVVITLGEYFGNFNTTFRTILFYFFILLNLGLMAWLVVPPLLARLQLGKTLTHDQAAEIIGKHFTDVNDKLLNTLQLKKQALDNPEHRSLIEASINQKIETLKPVSFPSAVNIRENNKYLKYVIPPAAIICVIAFAAPSVLTESTKRLIRHNEYFAPVAPFQFVVMNKNLSAVQSEDFKLELKLTGDKIPSDVYVETASNTFKLDKENISRFHYLFSNLQQSTKFRLLGNGFSSVPYEIKVNLKPVLLHFDAELNYPAYLHKKNETVANAGDLTLPAGTSVTWKFHTQNTNALLFSINGNSTQVQPSGDDVFEHRERILTNTSYKISPLNNAVKHSDSASYRISVVADEAPGIEVEEKPDSISLKAFYFNGKIQDDHGFSSLTFHYKIGDKAFSKTVKADLGATQSGFFHFWNLKDAGIKPGDKVTYYFEVADNDAVSGPKTARSTERTLNVPDAAALADQLNAGTQAVKDKMQSAAKLAGQIEKDAQKLNQQLLDKTNLSFDEKKQVEELLQKRKDLDELVKDIKEDNKKNLYNRQENFKQNEELLEKQKQIENLFNNVLDEKTREMLQKLQQLLDQDQKYSTRDELSKMQNDNRSLKKELDRILELYKKLEFDQKLNQAVSQLEQLAQEQKQLADKTEKEGNSQQDLQQQEKLNKDFDNIKKQLDDLQKTNETNGKKEAFENPEKEKQEIDKQMEQSSENLKKNNRKQASKSQQSAAEQMKQLAQKMQQQDAEGEESENAVDARQLRELLKSLVNSSFGQEKLMGQLRTTNALDPAYTRLAQTQKSIKDNLKTAEDSLYSLSKRVPQIQSAVNKEVTAINSNIDQALEKLGDRRTAEALRNQQFAMTSMNNLALMLSEALDQLQKQMNKKGGKGKSGQPSLSQLTKMQQQLNQNMQKAREQMQQQGQQPGKSGQQQQLGGSKSMSEQLARLAREQQLIRQTLQQYNREQIKDGKGDAGGLDKISKEMEQTENDLVNRRITDEALKRQQRIQSRLLEAEKAEQQREQDDKRESRAAADMPPGYIKALQQYEQTRAKQTERLKTVPSALNLYYRQKIKLYFEQLNAK</sequence>
<dbReference type="PANTHER" id="PTHR45615:SF63">
    <property type="entry name" value="CHROMOSOME UNDETERMINED SCAFFOLD_10, WHOLE GENOME SHOTGUN SEQUENCE"/>
    <property type="match status" value="1"/>
</dbReference>
<proteinExistence type="predicted"/>
<feature type="transmembrane region" description="Helical" evidence="2">
    <location>
        <begin position="29"/>
        <end position="50"/>
    </location>
</feature>
<dbReference type="EMBL" id="MBTF01000002">
    <property type="protein sequence ID" value="OOQ61339.1"/>
    <property type="molecule type" value="Genomic_DNA"/>
</dbReference>
<evidence type="ECO:0000256" key="2">
    <source>
        <dbReference type="SAM" id="Phobius"/>
    </source>
</evidence>
<comment type="caution">
    <text evidence="3">The sequence shown here is derived from an EMBL/GenBank/DDBJ whole genome shotgun (WGS) entry which is preliminary data.</text>
</comment>
<keyword evidence="4" id="KW-1185">Reference proteome</keyword>
<feature type="region of interest" description="Disordered" evidence="1">
    <location>
        <begin position="908"/>
        <end position="970"/>
    </location>
</feature>
<evidence type="ECO:0000256" key="1">
    <source>
        <dbReference type="SAM" id="MobiDB-lite"/>
    </source>
</evidence>
<dbReference type="STRING" id="1792845.BC343_20375"/>
<feature type="compositionally biased region" description="Low complexity" evidence="1">
    <location>
        <begin position="918"/>
        <end position="966"/>
    </location>
</feature>
<dbReference type="PANTHER" id="PTHR45615">
    <property type="entry name" value="MYOSIN HEAVY CHAIN, NON-MUSCLE"/>
    <property type="match status" value="1"/>
</dbReference>
<dbReference type="RefSeq" id="WP_078346621.1">
    <property type="nucleotide sequence ID" value="NZ_MBTF01000002.1"/>
</dbReference>
<keyword evidence="2" id="KW-0472">Membrane</keyword>
<feature type="region of interest" description="Disordered" evidence="1">
    <location>
        <begin position="1038"/>
        <end position="1059"/>
    </location>
</feature>
<feature type="compositionally biased region" description="Basic and acidic residues" evidence="1">
    <location>
        <begin position="1038"/>
        <end position="1056"/>
    </location>
</feature>
<accession>A0A1S9PK96</accession>
<gene>
    <name evidence="3" type="ORF">BC343_20375</name>
</gene>
<feature type="transmembrane region" description="Helical" evidence="2">
    <location>
        <begin position="62"/>
        <end position="83"/>
    </location>
</feature>